<gene>
    <name evidence="1" type="ORF">IA57_04100</name>
</gene>
<evidence type="ECO:0000313" key="1">
    <source>
        <dbReference type="EMBL" id="KFB01683.1"/>
    </source>
</evidence>
<evidence type="ECO:0008006" key="3">
    <source>
        <dbReference type="Google" id="ProtNLM"/>
    </source>
</evidence>
<reference evidence="2" key="2">
    <citation type="submission" date="2014-07" db="EMBL/GenBank/DDBJ databases">
        <title>Genome sequence of Mangrovimonas yunxiaonensis.</title>
        <authorList>
            <person name="Li Y."/>
            <person name="Zheng T."/>
        </authorList>
    </citation>
    <scope>NUCLEOTIDE SEQUENCE [LARGE SCALE GENOMIC DNA]</scope>
    <source>
        <strain evidence="2">LY01</strain>
    </source>
</reference>
<protein>
    <recommendedName>
        <fullName evidence="3">Immunity protein 40 domain-containing protein</fullName>
    </recommendedName>
</protein>
<dbReference type="EMBL" id="JPFK01000004">
    <property type="protein sequence ID" value="KFB01683.1"/>
    <property type="molecule type" value="Genomic_DNA"/>
</dbReference>
<proteinExistence type="predicted"/>
<comment type="caution">
    <text evidence="1">The sequence shown here is derived from an EMBL/GenBank/DDBJ whole genome shotgun (WGS) entry which is preliminary data.</text>
</comment>
<dbReference type="AlphaFoldDB" id="A0A084TLU7"/>
<organism evidence="1 2">
    <name type="scientific">Mangrovimonas yunxiaonensis</name>
    <dbReference type="NCBI Taxonomy" id="1197477"/>
    <lineage>
        <taxon>Bacteria</taxon>
        <taxon>Pseudomonadati</taxon>
        <taxon>Bacteroidota</taxon>
        <taxon>Flavobacteriia</taxon>
        <taxon>Flavobacteriales</taxon>
        <taxon>Flavobacteriaceae</taxon>
        <taxon>Mangrovimonas</taxon>
    </lineage>
</organism>
<dbReference type="eggNOG" id="ENOG5032RK7">
    <property type="taxonomic scope" value="Bacteria"/>
</dbReference>
<keyword evidence="2" id="KW-1185">Reference proteome</keyword>
<sequence>MITELKLPKNILDKAVKSGQEFGWKRDDFVDVIDSALSENLAIIGGQVQFKLPDGTCELYWKSYDSNDRLPGENWTDYCLRTHHECYEKFKRIDSNDILIKEGIDSFDFLREKNTNGVDLNVFLIFIIYFKDS</sequence>
<reference evidence="1 2" key="1">
    <citation type="journal article" date="2014" name="Genome Announc.">
        <title>Draft Genome Sequence of the Algicidal Bacterium Mangrovimonas yunxiaonensis Strain LY01.</title>
        <authorList>
            <person name="Li Y."/>
            <person name="Zhu H."/>
            <person name="Li C."/>
            <person name="Zhang H."/>
            <person name="Chen Z."/>
            <person name="Zheng W."/>
            <person name="Xu H."/>
            <person name="Zheng T."/>
        </authorList>
    </citation>
    <scope>NUCLEOTIDE SEQUENCE [LARGE SCALE GENOMIC DNA]</scope>
    <source>
        <strain evidence="1 2">LY01</strain>
    </source>
</reference>
<evidence type="ECO:0000313" key="2">
    <source>
        <dbReference type="Proteomes" id="UP000028521"/>
    </source>
</evidence>
<accession>A0A084TLU7</accession>
<name>A0A084TLU7_9FLAO</name>
<dbReference type="Proteomes" id="UP000028521">
    <property type="component" value="Unassembled WGS sequence"/>
</dbReference>